<keyword evidence="1" id="KW-0472">Membrane</keyword>
<dbReference type="EMBL" id="VEVO01000016">
    <property type="protein sequence ID" value="KAF0028895.1"/>
    <property type="molecule type" value="Genomic_DNA"/>
</dbReference>
<organism evidence="2 3">
    <name type="scientific">Scophthalmus maximus</name>
    <name type="common">Turbot</name>
    <name type="synonym">Psetta maxima</name>
    <dbReference type="NCBI Taxonomy" id="52904"/>
    <lineage>
        <taxon>Eukaryota</taxon>
        <taxon>Metazoa</taxon>
        <taxon>Chordata</taxon>
        <taxon>Craniata</taxon>
        <taxon>Vertebrata</taxon>
        <taxon>Euteleostomi</taxon>
        <taxon>Actinopterygii</taxon>
        <taxon>Neopterygii</taxon>
        <taxon>Teleostei</taxon>
        <taxon>Neoteleostei</taxon>
        <taxon>Acanthomorphata</taxon>
        <taxon>Carangaria</taxon>
        <taxon>Pleuronectiformes</taxon>
        <taxon>Pleuronectoidei</taxon>
        <taxon>Scophthalmidae</taxon>
        <taxon>Scophthalmus</taxon>
    </lineage>
</organism>
<protein>
    <submittedName>
        <fullName evidence="2">Uncharacterized protein</fullName>
    </submittedName>
</protein>
<evidence type="ECO:0000313" key="2">
    <source>
        <dbReference type="EMBL" id="KAF0028895.1"/>
    </source>
</evidence>
<keyword evidence="1" id="KW-1133">Transmembrane helix</keyword>
<evidence type="ECO:0000313" key="3">
    <source>
        <dbReference type="Proteomes" id="UP000438429"/>
    </source>
</evidence>
<reference evidence="2 3" key="1">
    <citation type="submission" date="2019-06" db="EMBL/GenBank/DDBJ databases">
        <title>Draft genomes of female and male turbot (Scophthalmus maximus).</title>
        <authorList>
            <person name="Xu H."/>
            <person name="Xu X.-W."/>
            <person name="Shao C."/>
            <person name="Chen S."/>
        </authorList>
    </citation>
    <scope>NUCLEOTIDE SEQUENCE [LARGE SCALE GENOMIC DNA]</scope>
    <source>
        <strain evidence="2">Ysfricsl-2016a</strain>
        <tissue evidence="2">Blood</tissue>
    </source>
</reference>
<comment type="caution">
    <text evidence="2">The sequence shown here is derived from an EMBL/GenBank/DDBJ whole genome shotgun (WGS) entry which is preliminary data.</text>
</comment>
<name>A0A6A4S994_SCOMX</name>
<gene>
    <name evidence="2" type="ORF">F2P81_018000</name>
</gene>
<dbReference type="AlphaFoldDB" id="A0A6A4S994"/>
<keyword evidence="1" id="KW-0812">Transmembrane</keyword>
<dbReference type="Proteomes" id="UP000438429">
    <property type="component" value="Unassembled WGS sequence"/>
</dbReference>
<accession>A0A6A4S994</accession>
<feature type="transmembrane region" description="Helical" evidence="1">
    <location>
        <begin position="24"/>
        <end position="46"/>
    </location>
</feature>
<proteinExistence type="predicted"/>
<sequence>MSAAEELVNCTHDNKTFKYRAYSFTYLLVFPVAFACNTGALVVFLLQCRRRRSEHVNTHTNTRLSPRDVQSFSAFCIRATNQLKSNLHSRAL</sequence>
<evidence type="ECO:0000256" key="1">
    <source>
        <dbReference type="SAM" id="Phobius"/>
    </source>
</evidence>